<dbReference type="ExpressionAtlas" id="A0A2K3D711">
    <property type="expression patterns" value="baseline and differential"/>
</dbReference>
<dbReference type="PANTHER" id="PTHR13271:SF116">
    <property type="entry name" value="F21J9.27"/>
    <property type="match status" value="1"/>
</dbReference>
<reference evidence="6 7" key="1">
    <citation type="journal article" date="2007" name="Science">
        <title>The Chlamydomonas genome reveals the evolution of key animal and plant functions.</title>
        <authorList>
            <person name="Merchant S.S."/>
            <person name="Prochnik S.E."/>
            <person name="Vallon O."/>
            <person name="Harris E.H."/>
            <person name="Karpowicz S.J."/>
            <person name="Witman G.B."/>
            <person name="Terry A."/>
            <person name="Salamov A."/>
            <person name="Fritz-Laylin L.K."/>
            <person name="Marechal-Drouard L."/>
            <person name="Marshall W.F."/>
            <person name="Qu L.H."/>
            <person name="Nelson D.R."/>
            <person name="Sanderfoot A.A."/>
            <person name="Spalding M.H."/>
            <person name="Kapitonov V.V."/>
            <person name="Ren Q."/>
            <person name="Ferris P."/>
            <person name="Lindquist E."/>
            <person name="Shapiro H."/>
            <person name="Lucas S.M."/>
            <person name="Grimwood J."/>
            <person name="Schmutz J."/>
            <person name="Cardol P."/>
            <person name="Cerutti H."/>
            <person name="Chanfreau G."/>
            <person name="Chen C.L."/>
            <person name="Cognat V."/>
            <person name="Croft M.T."/>
            <person name="Dent R."/>
            <person name="Dutcher S."/>
            <person name="Fernandez E."/>
            <person name="Fukuzawa H."/>
            <person name="Gonzalez-Ballester D."/>
            <person name="Gonzalez-Halphen D."/>
            <person name="Hallmann A."/>
            <person name="Hanikenne M."/>
            <person name="Hippler M."/>
            <person name="Inwood W."/>
            <person name="Jabbari K."/>
            <person name="Kalanon M."/>
            <person name="Kuras R."/>
            <person name="Lefebvre P.A."/>
            <person name="Lemaire S.D."/>
            <person name="Lobanov A.V."/>
            <person name="Lohr M."/>
            <person name="Manuell A."/>
            <person name="Meier I."/>
            <person name="Mets L."/>
            <person name="Mittag M."/>
            <person name="Mittelmeier T."/>
            <person name="Moroney J.V."/>
            <person name="Moseley J."/>
            <person name="Napoli C."/>
            <person name="Nedelcu A.M."/>
            <person name="Niyogi K."/>
            <person name="Novoselov S.V."/>
            <person name="Paulsen I.T."/>
            <person name="Pazour G."/>
            <person name="Purton S."/>
            <person name="Ral J.P."/>
            <person name="Riano-Pachon D.M."/>
            <person name="Riekhof W."/>
            <person name="Rymarquis L."/>
            <person name="Schroda M."/>
            <person name="Stern D."/>
            <person name="Umen J."/>
            <person name="Willows R."/>
            <person name="Wilson N."/>
            <person name="Zimmer S.L."/>
            <person name="Allmer J."/>
            <person name="Balk J."/>
            <person name="Bisova K."/>
            <person name="Chen C.J."/>
            <person name="Elias M."/>
            <person name="Gendler K."/>
            <person name="Hauser C."/>
            <person name="Lamb M.R."/>
            <person name="Ledford H."/>
            <person name="Long J.C."/>
            <person name="Minagawa J."/>
            <person name="Page M.D."/>
            <person name="Pan J."/>
            <person name="Pootakham W."/>
            <person name="Roje S."/>
            <person name="Rose A."/>
            <person name="Stahlberg E."/>
            <person name="Terauchi A.M."/>
            <person name="Yang P."/>
            <person name="Ball S."/>
            <person name="Bowler C."/>
            <person name="Dieckmann C.L."/>
            <person name="Gladyshev V.N."/>
            <person name="Green P."/>
            <person name="Jorgensen R."/>
            <person name="Mayfield S."/>
            <person name="Mueller-Roeber B."/>
            <person name="Rajamani S."/>
            <person name="Sayre R.T."/>
            <person name="Brokstein P."/>
            <person name="Dubchak I."/>
            <person name="Goodstein D."/>
            <person name="Hornick L."/>
            <person name="Huang Y.W."/>
            <person name="Jhaveri J."/>
            <person name="Luo Y."/>
            <person name="Martinez D."/>
            <person name="Ngau W.C."/>
            <person name="Otillar B."/>
            <person name="Poliakov A."/>
            <person name="Porter A."/>
            <person name="Szajkowski L."/>
            <person name="Werner G."/>
            <person name="Zhou K."/>
            <person name="Grigoriev I.V."/>
            <person name="Rokhsar D.S."/>
            <person name="Grossman A.R."/>
        </authorList>
    </citation>
    <scope>NUCLEOTIDE SEQUENCE [LARGE SCALE GENOMIC DNA]</scope>
    <source>
        <strain evidence="7">CC-503</strain>
    </source>
</reference>
<dbReference type="CDD" id="cd10527">
    <property type="entry name" value="SET_LSMT"/>
    <property type="match status" value="1"/>
</dbReference>
<dbReference type="Gene3D" id="3.90.1410.10">
    <property type="entry name" value="set domain protein methyltransferase, domain 1"/>
    <property type="match status" value="1"/>
</dbReference>
<keyword evidence="7" id="KW-1185">Reference proteome</keyword>
<dbReference type="OMA" id="PHPPDLI"/>
<dbReference type="PaxDb" id="3055-EDO96670"/>
<keyword evidence="2" id="KW-0808">Transferase</keyword>
<gene>
    <name evidence="6" type="ORF">CHLRE_12g541777v5</name>
</gene>
<evidence type="ECO:0000256" key="3">
    <source>
        <dbReference type="ARBA" id="ARBA00022691"/>
    </source>
</evidence>
<evidence type="ECO:0000256" key="4">
    <source>
        <dbReference type="SAM" id="MobiDB-lite"/>
    </source>
</evidence>
<dbReference type="Pfam" id="PF00856">
    <property type="entry name" value="SET"/>
    <property type="match status" value="1"/>
</dbReference>
<feature type="region of interest" description="Disordered" evidence="4">
    <location>
        <begin position="487"/>
        <end position="521"/>
    </location>
</feature>
<evidence type="ECO:0000313" key="7">
    <source>
        <dbReference type="Proteomes" id="UP000006906"/>
    </source>
</evidence>
<dbReference type="Proteomes" id="UP000006906">
    <property type="component" value="Chromosome 12"/>
</dbReference>
<dbReference type="InterPro" id="IPR046341">
    <property type="entry name" value="SET_dom_sf"/>
</dbReference>
<dbReference type="PANTHER" id="PTHR13271">
    <property type="entry name" value="UNCHARACTERIZED PUTATIVE METHYLTRANSFERASE"/>
    <property type="match status" value="1"/>
</dbReference>
<feature type="domain" description="SET" evidence="5">
    <location>
        <begin position="57"/>
        <end position="278"/>
    </location>
</feature>
<dbReference type="AlphaFoldDB" id="A0A2K3D711"/>
<dbReference type="Gene3D" id="3.90.1420.10">
    <property type="entry name" value="Rubisco LSMT, substrate-binding domain"/>
    <property type="match status" value="1"/>
</dbReference>
<feature type="compositionally biased region" description="Low complexity" evidence="4">
    <location>
        <begin position="496"/>
        <end position="513"/>
    </location>
</feature>
<dbReference type="FunFam" id="3.90.1410.10:FF:000009">
    <property type="entry name" value="Histone-lysine N-methyltransferase setd3"/>
    <property type="match status" value="1"/>
</dbReference>
<accession>A0A2K3D711</accession>
<dbReference type="OrthoDB" id="341421at2759"/>
<evidence type="ECO:0000259" key="5">
    <source>
        <dbReference type="PROSITE" id="PS50280"/>
    </source>
</evidence>
<name>A0A2K3D711_CHLRE</name>
<dbReference type="EMBL" id="CM008973">
    <property type="protein sequence ID" value="PNW76316.1"/>
    <property type="molecule type" value="Genomic_DNA"/>
</dbReference>
<dbReference type="InterPro" id="IPR001214">
    <property type="entry name" value="SET_dom"/>
</dbReference>
<dbReference type="FunCoup" id="A0A2K3D711">
    <property type="interactions" value="251"/>
</dbReference>
<dbReference type="Pfam" id="PF09273">
    <property type="entry name" value="Rubis-subs-bind"/>
    <property type="match status" value="1"/>
</dbReference>
<dbReference type="GO" id="GO:0032259">
    <property type="term" value="P:methylation"/>
    <property type="evidence" value="ECO:0007669"/>
    <property type="project" value="UniProtKB-KW"/>
</dbReference>
<dbReference type="InterPro" id="IPR036464">
    <property type="entry name" value="Rubisco_LSMT_subst-bd_sf"/>
</dbReference>
<dbReference type="KEGG" id="cre:CHLRE_12g541777v5"/>
<protein>
    <recommendedName>
        <fullName evidence="5">SET domain-containing protein</fullName>
    </recommendedName>
</protein>
<evidence type="ECO:0000313" key="6">
    <source>
        <dbReference type="EMBL" id="PNW76316.1"/>
    </source>
</evidence>
<dbReference type="InterPro" id="IPR050600">
    <property type="entry name" value="SETD3_SETD6_MTase"/>
</dbReference>
<proteinExistence type="predicted"/>
<dbReference type="SUPFAM" id="SSF81822">
    <property type="entry name" value="RuBisCo LSMT C-terminal, substrate-binding domain"/>
    <property type="match status" value="1"/>
</dbReference>
<dbReference type="Gramene" id="PNW76316">
    <property type="protein sequence ID" value="PNW76316"/>
    <property type="gene ID" value="CHLRE_12g541777v5"/>
</dbReference>
<keyword evidence="1" id="KW-0489">Methyltransferase</keyword>
<dbReference type="InParanoid" id="A0A2K3D711"/>
<evidence type="ECO:0000256" key="2">
    <source>
        <dbReference type="ARBA" id="ARBA00022679"/>
    </source>
</evidence>
<dbReference type="PROSITE" id="PS50280">
    <property type="entry name" value="SET"/>
    <property type="match status" value="1"/>
</dbReference>
<dbReference type="GO" id="GO:0016279">
    <property type="term" value="F:protein-lysine N-methyltransferase activity"/>
    <property type="evidence" value="ECO:0000318"/>
    <property type="project" value="GO_Central"/>
</dbReference>
<dbReference type="RefSeq" id="XP_042919240.1">
    <property type="nucleotide sequence ID" value="XM_043068773.1"/>
</dbReference>
<keyword evidence="3" id="KW-0949">S-adenosyl-L-methionine</keyword>
<sequence length="521" mass="55220">MRSQYLLNTRRWVVRLADQCSQRASLTVSAQAAAANEPVTDLPELVSWVLHRGGRVDGATLANLAGRDGGSGWGLKCTRDVQQGHRLITLPNAAHLTYGANDDPRLLALIEKVPSELWGAKLALQLIAQRLQGGESQFASYVAELPKGFPGIPVFFPRTALDMIDYPPCSQQVKKRCKWLYEFSTEVLARLPGSPEDPFGGVAVDINALGWAMAAVSSRAFRTRGPTQPAAMLPLIDMANHTFSPNAEVLPLEGGGGAVGLFARRAITEGEPLLLSYGQLSNDFLFMDYGFIVEDNPYDSVQLRFDVNLLQAGALVANVSDALGAPLDLAPRTWQLQLLAELGLVGPAANTELNIGGGGPGAELLDGRLLAAARIMVARADGEVSGRGVERLCAVDRPLGRDNELAALRTVGGVLAFALSNFATTLDQDKTLLAGQPVAVPQAGGVGERELPPLASEDEALAVRFRLEKKKILSRALQRVGALSQAAAGNSELRQTAGSAAAKKGSKPAPATGKGFGSKKR</sequence>
<evidence type="ECO:0000256" key="1">
    <source>
        <dbReference type="ARBA" id="ARBA00022603"/>
    </source>
</evidence>
<organism evidence="6 7">
    <name type="scientific">Chlamydomonas reinhardtii</name>
    <name type="common">Chlamydomonas smithii</name>
    <dbReference type="NCBI Taxonomy" id="3055"/>
    <lineage>
        <taxon>Eukaryota</taxon>
        <taxon>Viridiplantae</taxon>
        <taxon>Chlorophyta</taxon>
        <taxon>core chlorophytes</taxon>
        <taxon>Chlorophyceae</taxon>
        <taxon>CS clade</taxon>
        <taxon>Chlamydomonadales</taxon>
        <taxon>Chlamydomonadaceae</taxon>
        <taxon>Chlamydomonas</taxon>
    </lineage>
</organism>
<dbReference type="GeneID" id="5728565"/>
<dbReference type="InterPro" id="IPR015353">
    <property type="entry name" value="Rubisco_LSMT_subst-bd"/>
</dbReference>
<dbReference type="SUPFAM" id="SSF82199">
    <property type="entry name" value="SET domain"/>
    <property type="match status" value="1"/>
</dbReference>